<evidence type="ECO:0000256" key="1">
    <source>
        <dbReference type="ARBA" id="ARBA00005824"/>
    </source>
</evidence>
<evidence type="ECO:0000259" key="6">
    <source>
        <dbReference type="Pfam" id="PF01248"/>
    </source>
</evidence>
<dbReference type="EMBL" id="HBER01053658">
    <property type="protein sequence ID" value="CAD8551501.1"/>
    <property type="molecule type" value="Transcribed_RNA"/>
</dbReference>
<dbReference type="GO" id="GO:0022626">
    <property type="term" value="C:cytosolic ribosome"/>
    <property type="evidence" value="ECO:0007669"/>
    <property type="project" value="UniProtKB-ARBA"/>
</dbReference>
<keyword evidence="2 4" id="KW-0689">Ribosomal protein</keyword>
<dbReference type="InterPro" id="IPR047860">
    <property type="entry name" value="Ribosomal_eS12_CS"/>
</dbReference>
<dbReference type="PANTHER" id="PTHR11843">
    <property type="entry name" value="40S RIBOSOMAL PROTEIN S12"/>
    <property type="match status" value="1"/>
</dbReference>
<keyword evidence="3 4" id="KW-0687">Ribonucleoprotein</keyword>
<sequence length="147" mass="15615">MADDEETPVETAAGEGEVPVAEAAPAMDVETALKMVLKNALVHDGLARGLHECAKALDQEKGQLCVLSASCNEPAYTKLVEALCAEHGVNLMKVSDGKQLGEWAGLAKLDKEGGARKVIGCSCVVVKEWGEESDALNVLQDYFKSQK</sequence>
<accession>A0A7S0JH23</accession>
<feature type="domain" description="Ribosomal protein eL8/eL30/eS12/Gadd45" evidence="6">
    <location>
        <begin position="32"/>
        <end position="125"/>
    </location>
</feature>
<proteinExistence type="inferred from homology"/>
<protein>
    <recommendedName>
        <fullName evidence="4">40S ribosomal protein S12</fullName>
    </recommendedName>
</protein>
<comment type="similarity">
    <text evidence="1 4">Belongs to the eukaryotic ribosomal protein eS12 family.</text>
</comment>
<dbReference type="Gene3D" id="3.30.1330.30">
    <property type="match status" value="1"/>
</dbReference>
<dbReference type="GO" id="GO:0006412">
    <property type="term" value="P:translation"/>
    <property type="evidence" value="ECO:0007669"/>
    <property type="project" value="InterPro"/>
</dbReference>
<dbReference type="InterPro" id="IPR029064">
    <property type="entry name" value="Ribosomal_eL30-like_sf"/>
</dbReference>
<dbReference type="AlphaFoldDB" id="A0A7S0JH23"/>
<dbReference type="InterPro" id="IPR000530">
    <property type="entry name" value="Ribosomal_eS12"/>
</dbReference>
<dbReference type="InterPro" id="IPR004038">
    <property type="entry name" value="Ribosomal_eL8/eL30/eS12/Gad45"/>
</dbReference>
<dbReference type="PROSITE" id="PS01189">
    <property type="entry name" value="RIBOSOMAL_S12E"/>
    <property type="match status" value="1"/>
</dbReference>
<dbReference type="FunFam" id="3.30.1330.30:FF:000005">
    <property type="entry name" value="40S ribosomal protein S12"/>
    <property type="match status" value="1"/>
</dbReference>
<evidence type="ECO:0000256" key="3">
    <source>
        <dbReference type="ARBA" id="ARBA00023274"/>
    </source>
</evidence>
<organism evidence="7">
    <name type="scientific">Calcidiscus leptoporus</name>
    <dbReference type="NCBI Taxonomy" id="127549"/>
    <lineage>
        <taxon>Eukaryota</taxon>
        <taxon>Haptista</taxon>
        <taxon>Haptophyta</taxon>
        <taxon>Prymnesiophyceae</taxon>
        <taxon>Coccolithales</taxon>
        <taxon>Calcidiscaceae</taxon>
        <taxon>Calcidiscus</taxon>
    </lineage>
</organism>
<dbReference type="GO" id="GO:0003735">
    <property type="term" value="F:structural constituent of ribosome"/>
    <property type="evidence" value="ECO:0007669"/>
    <property type="project" value="InterPro"/>
</dbReference>
<evidence type="ECO:0000256" key="2">
    <source>
        <dbReference type="ARBA" id="ARBA00022980"/>
    </source>
</evidence>
<dbReference type="SUPFAM" id="SSF55315">
    <property type="entry name" value="L30e-like"/>
    <property type="match status" value="1"/>
</dbReference>
<name>A0A7S0JH23_9EUKA</name>
<feature type="compositionally biased region" description="Low complexity" evidence="5">
    <location>
        <begin position="12"/>
        <end position="21"/>
    </location>
</feature>
<reference evidence="7" key="1">
    <citation type="submission" date="2021-01" db="EMBL/GenBank/DDBJ databases">
        <authorList>
            <person name="Corre E."/>
            <person name="Pelletier E."/>
            <person name="Niang G."/>
            <person name="Scheremetjew M."/>
            <person name="Finn R."/>
            <person name="Kale V."/>
            <person name="Holt S."/>
            <person name="Cochrane G."/>
            <person name="Meng A."/>
            <person name="Brown T."/>
            <person name="Cohen L."/>
        </authorList>
    </citation>
    <scope>NUCLEOTIDE SEQUENCE</scope>
    <source>
        <strain evidence="7">RCC1130</strain>
    </source>
</reference>
<dbReference type="Pfam" id="PF01248">
    <property type="entry name" value="Ribosomal_L7Ae"/>
    <property type="match status" value="1"/>
</dbReference>
<dbReference type="PRINTS" id="PR00972">
    <property type="entry name" value="RIBSOMALS12E"/>
</dbReference>
<dbReference type="GO" id="GO:0015935">
    <property type="term" value="C:small ribosomal subunit"/>
    <property type="evidence" value="ECO:0007669"/>
    <property type="project" value="UniProtKB-ARBA"/>
</dbReference>
<feature type="region of interest" description="Disordered" evidence="5">
    <location>
        <begin position="1"/>
        <end position="21"/>
    </location>
</feature>
<gene>
    <name evidence="7" type="ORF">CLEP1334_LOCUS26791</name>
</gene>
<evidence type="ECO:0000256" key="4">
    <source>
        <dbReference type="RuleBase" id="RU000670"/>
    </source>
</evidence>
<evidence type="ECO:0000256" key="5">
    <source>
        <dbReference type="SAM" id="MobiDB-lite"/>
    </source>
</evidence>
<evidence type="ECO:0000313" key="7">
    <source>
        <dbReference type="EMBL" id="CAD8551501.1"/>
    </source>
</evidence>